<dbReference type="AlphaFoldDB" id="A0A165CCS6"/>
<gene>
    <name evidence="2" type="ORF">EXIGLDRAFT_351308</name>
</gene>
<reference evidence="2 3" key="1">
    <citation type="journal article" date="2016" name="Mol. Biol. Evol.">
        <title>Comparative Genomics of Early-Diverging Mushroom-Forming Fungi Provides Insights into the Origins of Lignocellulose Decay Capabilities.</title>
        <authorList>
            <person name="Nagy L.G."/>
            <person name="Riley R."/>
            <person name="Tritt A."/>
            <person name="Adam C."/>
            <person name="Daum C."/>
            <person name="Floudas D."/>
            <person name="Sun H."/>
            <person name="Yadav J.S."/>
            <person name="Pangilinan J."/>
            <person name="Larsson K.H."/>
            <person name="Matsuura K."/>
            <person name="Barry K."/>
            <person name="Labutti K."/>
            <person name="Kuo R."/>
            <person name="Ohm R.A."/>
            <person name="Bhattacharya S.S."/>
            <person name="Shirouzu T."/>
            <person name="Yoshinaga Y."/>
            <person name="Martin F.M."/>
            <person name="Grigoriev I.V."/>
            <person name="Hibbett D.S."/>
        </authorList>
    </citation>
    <scope>NUCLEOTIDE SEQUENCE [LARGE SCALE GENOMIC DNA]</scope>
    <source>
        <strain evidence="2 3">HHB12029</strain>
    </source>
</reference>
<proteinExistence type="predicted"/>
<evidence type="ECO:0000256" key="1">
    <source>
        <dbReference type="SAM" id="MobiDB-lite"/>
    </source>
</evidence>
<keyword evidence="3" id="KW-1185">Reference proteome</keyword>
<evidence type="ECO:0000313" key="2">
    <source>
        <dbReference type="EMBL" id="KZV82232.1"/>
    </source>
</evidence>
<dbReference type="STRING" id="1314781.A0A165CCS6"/>
<accession>A0A165CCS6</accession>
<dbReference type="PANTHER" id="PTHR14097">
    <property type="entry name" value="OXIDOREDUCTASE HTATIP2"/>
    <property type="match status" value="1"/>
</dbReference>
<dbReference type="Gene3D" id="3.40.50.720">
    <property type="entry name" value="NAD(P)-binding Rossmann-like Domain"/>
    <property type="match status" value="1"/>
</dbReference>
<feature type="compositionally biased region" description="Basic residues" evidence="1">
    <location>
        <begin position="45"/>
        <end position="54"/>
    </location>
</feature>
<sequence length="306" mass="33277">MTLSRGPAEDARALSPPANDHHVISPTQVSYIDPESGADKPPSTPKRHAHHPNRRNGPSRPRSPPTLSRSPAITQLSILSRRDFPLPPGAGSEKARVIVHKDFLAYDDPVLVESLKGAEGCVWAQGVSANDVSKEEYVNITVGYPVAAAKAFAPLSDKFKFVYVSSEGADPTEKSYTYFARIKGRAETHLLSLPSSSPSLSSLRMYNVRPFFIDPGPGNWHRNESFLFTSVAAPILRVVLPTGLHTPTDELARTLVDLAIGDGRPVTVRDGKGVEAQGRTLRSSVIRRWGEVWGTAADGETIHTEF</sequence>
<dbReference type="InParanoid" id="A0A165CCS6"/>
<evidence type="ECO:0000313" key="3">
    <source>
        <dbReference type="Proteomes" id="UP000077266"/>
    </source>
</evidence>
<dbReference type="Proteomes" id="UP000077266">
    <property type="component" value="Unassembled WGS sequence"/>
</dbReference>
<evidence type="ECO:0008006" key="4">
    <source>
        <dbReference type="Google" id="ProtNLM"/>
    </source>
</evidence>
<name>A0A165CCS6_EXIGL</name>
<protein>
    <recommendedName>
        <fullName evidence="4">NAD(P)-binding domain-containing protein</fullName>
    </recommendedName>
</protein>
<dbReference type="PANTHER" id="PTHR14097:SF8">
    <property type="entry name" value="NAD(P)-BINDING DOMAIN-CONTAINING PROTEIN"/>
    <property type="match status" value="1"/>
</dbReference>
<feature type="compositionally biased region" description="Low complexity" evidence="1">
    <location>
        <begin position="55"/>
        <end position="71"/>
    </location>
</feature>
<feature type="region of interest" description="Disordered" evidence="1">
    <location>
        <begin position="1"/>
        <end position="72"/>
    </location>
</feature>
<dbReference type="EMBL" id="KV426337">
    <property type="protein sequence ID" value="KZV82232.1"/>
    <property type="molecule type" value="Genomic_DNA"/>
</dbReference>
<organism evidence="2 3">
    <name type="scientific">Exidia glandulosa HHB12029</name>
    <dbReference type="NCBI Taxonomy" id="1314781"/>
    <lineage>
        <taxon>Eukaryota</taxon>
        <taxon>Fungi</taxon>
        <taxon>Dikarya</taxon>
        <taxon>Basidiomycota</taxon>
        <taxon>Agaricomycotina</taxon>
        <taxon>Agaricomycetes</taxon>
        <taxon>Auriculariales</taxon>
        <taxon>Exidiaceae</taxon>
        <taxon>Exidia</taxon>
    </lineage>
</organism>
<dbReference type="OrthoDB" id="9975943at2759"/>
<dbReference type="InterPro" id="IPR036291">
    <property type="entry name" value="NAD(P)-bd_dom_sf"/>
</dbReference>
<dbReference type="SUPFAM" id="SSF51735">
    <property type="entry name" value="NAD(P)-binding Rossmann-fold domains"/>
    <property type="match status" value="1"/>
</dbReference>